<evidence type="ECO:0000313" key="10">
    <source>
        <dbReference type="EMBL" id="KGE78281.1"/>
    </source>
</evidence>
<evidence type="ECO:0000256" key="5">
    <source>
        <dbReference type="ARBA" id="ARBA00023124"/>
    </source>
</evidence>
<dbReference type="Proteomes" id="UP000029721">
    <property type="component" value="Unassembled WGS sequence"/>
</dbReference>
<dbReference type="EMBL" id="JOKD01000020">
    <property type="protein sequence ID" value="KGE78281.1"/>
    <property type="molecule type" value="Genomic_DNA"/>
</dbReference>
<comment type="caution">
    <text evidence="10">The sequence shown here is derived from an EMBL/GenBank/DDBJ whole genome shotgun (WGS) entry which is preliminary data.</text>
</comment>
<dbReference type="InterPro" id="IPR036590">
    <property type="entry name" value="SRAP-like"/>
</dbReference>
<organism evidence="10 11">
    <name type="scientific">Halomonas salina</name>
    <dbReference type="NCBI Taxonomy" id="42565"/>
    <lineage>
        <taxon>Bacteria</taxon>
        <taxon>Pseudomonadati</taxon>
        <taxon>Pseudomonadota</taxon>
        <taxon>Gammaproteobacteria</taxon>
        <taxon>Oceanospirillales</taxon>
        <taxon>Halomonadaceae</taxon>
        <taxon>Halomonas</taxon>
    </lineage>
</organism>
<evidence type="ECO:0000256" key="8">
    <source>
        <dbReference type="RuleBase" id="RU364100"/>
    </source>
</evidence>
<evidence type="ECO:0000256" key="2">
    <source>
        <dbReference type="ARBA" id="ARBA00022670"/>
    </source>
</evidence>
<accession>A0ABR4WU83</accession>
<keyword evidence="6" id="KW-0238">DNA-binding</keyword>
<sequence>MCGRFALYDIPRVRRSLRLILGEGFEPLAVPPRYNVCPGYWVTAAWHPEEDAPLALGQLWWGFRPQWATGKAPEPINAKCEGVATSRYFRSSFARHRCLIPADGWYEWLTLPDGKQPHFLCRNDREPLWLAGLWTHRADGNPGCAILTEPARGAAAEIHDRMPLALDDASLEPWLDPQLTNREVLRHTVHHLDDSLLTHWPVSRRVNHPGNDDPSVIEPISVG</sequence>
<keyword evidence="2 8" id="KW-0645">Protease</keyword>
<dbReference type="PANTHER" id="PTHR13604">
    <property type="entry name" value="DC12-RELATED"/>
    <property type="match status" value="1"/>
</dbReference>
<comment type="similarity">
    <text evidence="1 8">Belongs to the SOS response-associated peptidase family.</text>
</comment>
<evidence type="ECO:0000256" key="4">
    <source>
        <dbReference type="ARBA" id="ARBA00022801"/>
    </source>
</evidence>
<feature type="region of interest" description="Disordered" evidence="9">
    <location>
        <begin position="204"/>
        <end position="223"/>
    </location>
</feature>
<evidence type="ECO:0000256" key="3">
    <source>
        <dbReference type="ARBA" id="ARBA00022763"/>
    </source>
</evidence>
<dbReference type="Pfam" id="PF02586">
    <property type="entry name" value="SRAP"/>
    <property type="match status" value="1"/>
</dbReference>
<dbReference type="EC" id="3.4.-.-" evidence="8"/>
<gene>
    <name evidence="10" type="ORF">FP66_04615</name>
</gene>
<dbReference type="Gene3D" id="3.90.1680.10">
    <property type="entry name" value="SOS response associated peptidase-like"/>
    <property type="match status" value="1"/>
</dbReference>
<dbReference type="PANTHER" id="PTHR13604:SF0">
    <property type="entry name" value="ABASIC SITE PROCESSING PROTEIN HMCES"/>
    <property type="match status" value="1"/>
</dbReference>
<keyword evidence="4 8" id="KW-0378">Hydrolase</keyword>
<name>A0ABR4WU83_9GAMM</name>
<proteinExistence type="inferred from homology"/>
<evidence type="ECO:0000256" key="6">
    <source>
        <dbReference type="ARBA" id="ARBA00023125"/>
    </source>
</evidence>
<keyword evidence="5" id="KW-0190">Covalent protein-DNA linkage</keyword>
<dbReference type="InterPro" id="IPR003738">
    <property type="entry name" value="SRAP"/>
</dbReference>
<keyword evidence="7" id="KW-0456">Lyase</keyword>
<reference evidence="10 11" key="1">
    <citation type="submission" date="2014-06" db="EMBL/GenBank/DDBJ databases">
        <title>Draft genome sequence of an extremely salt tolerant bacteria Halomonas salina/CIFRI 1.</title>
        <authorList>
            <person name="Behera B.D."/>
            <person name="Meena D.K."/>
            <person name="Das P."/>
            <person name="Maharana J."/>
            <person name="Paria P."/>
            <person name="Sharma A.P."/>
            <person name="Shamsudheen K.V."/>
            <person name="Rijit J."/>
            <person name="Dixit V."/>
            <person name="Verma A."/>
            <person name="Scaria V."/>
            <person name="Sivasubbu S."/>
        </authorList>
    </citation>
    <scope>NUCLEOTIDE SEQUENCE [LARGE SCALE GENOMIC DNA]</scope>
    <source>
        <strain evidence="10 11">CIFRI 1</strain>
    </source>
</reference>
<protein>
    <recommendedName>
        <fullName evidence="8">Abasic site processing protein</fullName>
        <ecNumber evidence="8">3.4.-.-</ecNumber>
    </recommendedName>
</protein>
<evidence type="ECO:0000313" key="11">
    <source>
        <dbReference type="Proteomes" id="UP000029721"/>
    </source>
</evidence>
<evidence type="ECO:0000256" key="9">
    <source>
        <dbReference type="SAM" id="MobiDB-lite"/>
    </source>
</evidence>
<keyword evidence="3" id="KW-0227">DNA damage</keyword>
<evidence type="ECO:0000256" key="7">
    <source>
        <dbReference type="ARBA" id="ARBA00023239"/>
    </source>
</evidence>
<keyword evidence="11" id="KW-1185">Reference proteome</keyword>
<evidence type="ECO:0000256" key="1">
    <source>
        <dbReference type="ARBA" id="ARBA00008136"/>
    </source>
</evidence>
<dbReference type="SUPFAM" id="SSF143081">
    <property type="entry name" value="BB1717-like"/>
    <property type="match status" value="1"/>
</dbReference>